<dbReference type="AlphaFoldDB" id="A0A9P7BVJ2"/>
<reference evidence="1" key="1">
    <citation type="journal article" date="2020" name="Microb. Genom.">
        <title>Genetic diversity of clinical and environmental Mucorales isolates obtained from an investigation of mucormycosis cases among solid organ transplant recipients.</title>
        <authorList>
            <person name="Nguyen M.H."/>
            <person name="Kaul D."/>
            <person name="Muto C."/>
            <person name="Cheng S.J."/>
            <person name="Richter R.A."/>
            <person name="Bruno V.M."/>
            <person name="Liu G."/>
            <person name="Beyhan S."/>
            <person name="Sundermann A.J."/>
            <person name="Mounaud S."/>
            <person name="Pasculle A.W."/>
            <person name="Nierman W.C."/>
            <person name="Driscoll E."/>
            <person name="Cumbie R."/>
            <person name="Clancy C.J."/>
            <person name="Dupont C.L."/>
        </authorList>
    </citation>
    <scope>NUCLEOTIDE SEQUENCE</scope>
    <source>
        <strain evidence="1">GL11</strain>
    </source>
</reference>
<evidence type="ECO:0000313" key="2">
    <source>
        <dbReference type="Proteomes" id="UP000716291"/>
    </source>
</evidence>
<evidence type="ECO:0008006" key="3">
    <source>
        <dbReference type="Google" id="ProtNLM"/>
    </source>
</evidence>
<dbReference type="GO" id="GO:0003676">
    <property type="term" value="F:nucleic acid binding"/>
    <property type="evidence" value="ECO:0007669"/>
    <property type="project" value="InterPro"/>
</dbReference>
<comment type="caution">
    <text evidence="1">The sequence shown here is derived from an EMBL/GenBank/DDBJ whole genome shotgun (WGS) entry which is preliminary data.</text>
</comment>
<dbReference type="SUPFAM" id="SSF54928">
    <property type="entry name" value="RNA-binding domain, RBD"/>
    <property type="match status" value="1"/>
</dbReference>
<evidence type="ECO:0000313" key="1">
    <source>
        <dbReference type="EMBL" id="KAG1312400.1"/>
    </source>
</evidence>
<sequence>MASAARFLVPIVARQRIALNVCSRSFHTSLIRNVEARKDVTKTFNDKFGGRRQQQQRLEPTRLIQIDTLPMTATTEDIRKLAREAFPKGDKSIVDIVFCRKENFNFDGRCVVLMATPEDARRLISYGDRRSLGGHIIKMSFTGKSAGNPEGFLNNLRRNELKSVTEATSAAGRSVIISGFPFPATDYLLGYLRSKNFFPVDGVPDNVVPLSSKYRSPVNKFLVKFDSESEAWRCVRAFHNEQYTNNRDQSTYTIHVDVVY</sequence>
<organism evidence="1 2">
    <name type="scientific">Rhizopus oryzae</name>
    <name type="common">Mucormycosis agent</name>
    <name type="synonym">Rhizopus arrhizus var. delemar</name>
    <dbReference type="NCBI Taxonomy" id="64495"/>
    <lineage>
        <taxon>Eukaryota</taxon>
        <taxon>Fungi</taxon>
        <taxon>Fungi incertae sedis</taxon>
        <taxon>Mucoromycota</taxon>
        <taxon>Mucoromycotina</taxon>
        <taxon>Mucoromycetes</taxon>
        <taxon>Mucorales</taxon>
        <taxon>Mucorineae</taxon>
        <taxon>Rhizopodaceae</taxon>
        <taxon>Rhizopus</taxon>
    </lineage>
</organism>
<name>A0A9P7BVJ2_RHIOR</name>
<protein>
    <recommendedName>
        <fullName evidence="3">RRM domain-containing protein</fullName>
    </recommendedName>
</protein>
<dbReference type="InterPro" id="IPR035979">
    <property type="entry name" value="RBD_domain_sf"/>
</dbReference>
<dbReference type="EMBL" id="JAANQT010000286">
    <property type="protein sequence ID" value="KAG1312400.1"/>
    <property type="molecule type" value="Genomic_DNA"/>
</dbReference>
<proteinExistence type="predicted"/>
<dbReference type="OrthoDB" id="5541797at2759"/>
<dbReference type="Gene3D" id="3.30.70.330">
    <property type="match status" value="1"/>
</dbReference>
<keyword evidence="2" id="KW-1185">Reference proteome</keyword>
<dbReference type="Proteomes" id="UP000716291">
    <property type="component" value="Unassembled WGS sequence"/>
</dbReference>
<dbReference type="InterPro" id="IPR012677">
    <property type="entry name" value="Nucleotide-bd_a/b_plait_sf"/>
</dbReference>
<accession>A0A9P7BVJ2</accession>
<gene>
    <name evidence="1" type="ORF">G6F64_003055</name>
</gene>